<gene>
    <name evidence="3" type="ORF">GCM10008927_06140</name>
</gene>
<comment type="similarity">
    <text evidence="1">Belongs to the UPF0337 (CsbD) family.</text>
</comment>
<evidence type="ECO:0000313" key="3">
    <source>
        <dbReference type="EMBL" id="GHA44141.1"/>
    </source>
</evidence>
<keyword evidence="4" id="KW-1185">Reference proteome</keyword>
<reference evidence="4" key="1">
    <citation type="journal article" date="2019" name="Int. J. Syst. Evol. Microbiol.">
        <title>The Global Catalogue of Microorganisms (GCM) 10K type strain sequencing project: providing services to taxonomists for standard genome sequencing and annotation.</title>
        <authorList>
            <consortium name="The Broad Institute Genomics Platform"/>
            <consortium name="The Broad Institute Genome Sequencing Center for Infectious Disease"/>
            <person name="Wu L."/>
            <person name="Ma J."/>
        </authorList>
    </citation>
    <scope>NUCLEOTIDE SEQUENCE [LARGE SCALE GENOMIC DNA]</scope>
    <source>
        <strain evidence="4">KCTC 32465</strain>
    </source>
</reference>
<dbReference type="InterPro" id="IPR036629">
    <property type="entry name" value="YjbJ_sf"/>
</dbReference>
<dbReference type="PIRSF" id="PIRSF039008">
    <property type="entry name" value="YjbJ"/>
    <property type="match status" value="1"/>
</dbReference>
<dbReference type="EMBL" id="BMZF01000001">
    <property type="protein sequence ID" value="GHA44141.1"/>
    <property type="molecule type" value="Genomic_DNA"/>
</dbReference>
<sequence>MNWDQIEGKWKQLKGNAKEQWGELTDDELDQASGKRDKLVGLVQERYGKAKSEAEKEVDSWLDQVS</sequence>
<dbReference type="PANTHER" id="PTHR34977">
    <property type="entry name" value="UPF0337 PROTEIN YJBJ"/>
    <property type="match status" value="1"/>
</dbReference>
<dbReference type="Pfam" id="PF05532">
    <property type="entry name" value="CsbD"/>
    <property type="match status" value="1"/>
</dbReference>
<comment type="caution">
    <text evidence="3">The sequence shown here is derived from an EMBL/GenBank/DDBJ whole genome shotgun (WGS) entry which is preliminary data.</text>
</comment>
<name>A0ABQ3CU98_9RHOB</name>
<dbReference type="Gene3D" id="1.10.1470.10">
    <property type="entry name" value="YjbJ"/>
    <property type="match status" value="1"/>
</dbReference>
<evidence type="ECO:0000313" key="4">
    <source>
        <dbReference type="Proteomes" id="UP000634455"/>
    </source>
</evidence>
<dbReference type="InterPro" id="IPR026042">
    <property type="entry name" value="YjbJ"/>
</dbReference>
<dbReference type="Proteomes" id="UP000634455">
    <property type="component" value="Unassembled WGS sequence"/>
</dbReference>
<evidence type="ECO:0000259" key="2">
    <source>
        <dbReference type="Pfam" id="PF05532"/>
    </source>
</evidence>
<protein>
    <submittedName>
        <fullName evidence="3">UPF0337 protein</fullName>
    </submittedName>
</protein>
<feature type="domain" description="CsbD-like" evidence="2">
    <location>
        <begin position="4"/>
        <end position="56"/>
    </location>
</feature>
<accession>A0ABQ3CU98</accession>
<dbReference type="SUPFAM" id="SSF69047">
    <property type="entry name" value="Hypothetical protein YjbJ"/>
    <property type="match status" value="1"/>
</dbReference>
<dbReference type="InterPro" id="IPR050423">
    <property type="entry name" value="UPF0337_stress_rsp"/>
</dbReference>
<organism evidence="3 4">
    <name type="scientific">Paramylibacter ulvae</name>
    <dbReference type="NCBI Taxonomy" id="1651968"/>
    <lineage>
        <taxon>Bacteria</taxon>
        <taxon>Pseudomonadati</taxon>
        <taxon>Pseudomonadota</taxon>
        <taxon>Alphaproteobacteria</taxon>
        <taxon>Rhodobacterales</taxon>
        <taxon>Paracoccaceae</taxon>
        <taxon>Paramylibacter</taxon>
    </lineage>
</organism>
<dbReference type="InterPro" id="IPR008462">
    <property type="entry name" value="CsbD"/>
</dbReference>
<proteinExistence type="inferred from homology"/>
<evidence type="ECO:0000256" key="1">
    <source>
        <dbReference type="ARBA" id="ARBA00009129"/>
    </source>
</evidence>
<dbReference type="RefSeq" id="WP_189639086.1">
    <property type="nucleotide sequence ID" value="NZ_BMZF01000001.1"/>
</dbReference>
<dbReference type="PANTHER" id="PTHR34977:SF1">
    <property type="entry name" value="UPF0337 PROTEIN YJBJ"/>
    <property type="match status" value="1"/>
</dbReference>